<gene>
    <name evidence="16" type="primary">DGA1</name>
    <name evidence="16" type="ORF">HK097_009511</name>
</gene>
<keyword evidence="6" id="KW-0444">Lipid biosynthesis</keyword>
<organism evidence="16 17">
    <name type="scientific">Rhizophlyctis rosea</name>
    <dbReference type="NCBI Taxonomy" id="64517"/>
    <lineage>
        <taxon>Eukaryota</taxon>
        <taxon>Fungi</taxon>
        <taxon>Fungi incertae sedis</taxon>
        <taxon>Chytridiomycota</taxon>
        <taxon>Chytridiomycota incertae sedis</taxon>
        <taxon>Chytridiomycetes</taxon>
        <taxon>Rhizophlyctidales</taxon>
        <taxon>Rhizophlyctidaceae</taxon>
        <taxon>Rhizophlyctis</taxon>
    </lineage>
</organism>
<evidence type="ECO:0000256" key="7">
    <source>
        <dbReference type="ARBA" id="ARBA00022679"/>
    </source>
</evidence>
<keyword evidence="10" id="KW-0256">Endoplasmic reticulum</keyword>
<evidence type="ECO:0000256" key="15">
    <source>
        <dbReference type="ARBA" id="ARBA00048109"/>
    </source>
</evidence>
<dbReference type="GO" id="GO:0019432">
    <property type="term" value="P:triglyceride biosynthetic process"/>
    <property type="evidence" value="ECO:0007669"/>
    <property type="project" value="TreeGrafter"/>
</dbReference>
<evidence type="ECO:0000256" key="4">
    <source>
        <dbReference type="ARBA" id="ARBA00005420"/>
    </source>
</evidence>
<evidence type="ECO:0000256" key="6">
    <source>
        <dbReference type="ARBA" id="ARBA00022516"/>
    </source>
</evidence>
<keyword evidence="17" id="KW-1185">Reference proteome</keyword>
<dbReference type="EC" id="2.3.1.20" evidence="5"/>
<evidence type="ECO:0000256" key="11">
    <source>
        <dbReference type="ARBA" id="ARBA00022989"/>
    </source>
</evidence>
<comment type="caution">
    <text evidence="16">The sequence shown here is derived from an EMBL/GenBank/DDBJ whole genome shotgun (WGS) entry which is preliminary data.</text>
</comment>
<dbReference type="GO" id="GO:0005789">
    <property type="term" value="C:endoplasmic reticulum membrane"/>
    <property type="evidence" value="ECO:0007669"/>
    <property type="project" value="UniProtKB-SubCell"/>
</dbReference>
<comment type="similarity">
    <text evidence="4">Belongs to the diacylglycerol acyltransferase family.</text>
</comment>
<keyword evidence="14" id="KW-0012">Acyltransferase</keyword>
<keyword evidence="13" id="KW-0472">Membrane</keyword>
<comment type="subcellular location">
    <subcellularLocation>
        <location evidence="1">Endoplasmic reticulum membrane</location>
        <topology evidence="1">Multi-pass membrane protein</topology>
    </subcellularLocation>
</comment>
<comment type="pathway">
    <text evidence="3">Lipid metabolism.</text>
</comment>
<dbReference type="PANTHER" id="PTHR12317:SF0">
    <property type="entry name" value="ACYLTRANSFERASE"/>
    <property type="match status" value="1"/>
</dbReference>
<proteinExistence type="inferred from homology"/>
<evidence type="ECO:0000256" key="2">
    <source>
        <dbReference type="ARBA" id="ARBA00004771"/>
    </source>
</evidence>
<keyword evidence="12" id="KW-0443">Lipid metabolism</keyword>
<sequence length="262" mass="29880">MPCRSEKLIYTLRECRDYFEAEFVKTVDLDPSKNYLFGSHPHGVYCYGLLPSFISTRSLRKVFPGLNVRISTLDVNWFIPFWREIQIAFGTCSVSRKSLEHVLTKMGPGASVVIVVGGAAEALRARKGTNDILLGRKGFVKVAIQTGASLVPTFTFGENDLYHQLTPETWPPIASFHTWMKKKLTFSVPLIWGAFWFFPRKVKMAVVAGAPIEVEKQADPSDEYINEIHKQYVKALEELYDAHKERFAKGRRRDLKIFDALE</sequence>
<comment type="catalytic activity">
    <reaction evidence="15">
        <text>an acyl-CoA + a 1,2-diacyl-sn-glycerol = a triacyl-sn-glycerol + CoA</text>
        <dbReference type="Rhea" id="RHEA:10868"/>
        <dbReference type="ChEBI" id="CHEBI:17815"/>
        <dbReference type="ChEBI" id="CHEBI:57287"/>
        <dbReference type="ChEBI" id="CHEBI:58342"/>
        <dbReference type="ChEBI" id="CHEBI:64615"/>
        <dbReference type="EC" id="2.3.1.20"/>
    </reaction>
</comment>
<dbReference type="Pfam" id="PF03982">
    <property type="entry name" value="DAGAT"/>
    <property type="match status" value="1"/>
</dbReference>
<dbReference type="AlphaFoldDB" id="A0AAD5SB28"/>
<dbReference type="InterPro" id="IPR007130">
    <property type="entry name" value="DAGAT"/>
</dbReference>
<dbReference type="GO" id="GO:0004144">
    <property type="term" value="F:diacylglycerol O-acyltransferase activity"/>
    <property type="evidence" value="ECO:0007669"/>
    <property type="project" value="UniProtKB-EC"/>
</dbReference>
<dbReference type="PANTHER" id="PTHR12317">
    <property type="entry name" value="DIACYLGLYCEROL O-ACYLTRANSFERASE"/>
    <property type="match status" value="1"/>
</dbReference>
<dbReference type="CDD" id="cd07987">
    <property type="entry name" value="LPLAT_MGAT-like"/>
    <property type="match status" value="1"/>
</dbReference>
<evidence type="ECO:0000313" key="17">
    <source>
        <dbReference type="Proteomes" id="UP001212841"/>
    </source>
</evidence>
<dbReference type="Proteomes" id="UP001212841">
    <property type="component" value="Unassembled WGS sequence"/>
</dbReference>
<protein>
    <recommendedName>
        <fullName evidence="5">diacylglycerol O-acyltransferase</fullName>
        <ecNumber evidence="5">2.3.1.20</ecNumber>
    </recommendedName>
</protein>
<evidence type="ECO:0000313" key="16">
    <source>
        <dbReference type="EMBL" id="KAJ3049512.1"/>
    </source>
</evidence>
<evidence type="ECO:0000256" key="12">
    <source>
        <dbReference type="ARBA" id="ARBA00023098"/>
    </source>
</evidence>
<keyword evidence="7" id="KW-0808">Transferase</keyword>
<keyword evidence="8" id="KW-0812">Transmembrane</keyword>
<reference evidence="16" key="1">
    <citation type="submission" date="2020-05" db="EMBL/GenBank/DDBJ databases">
        <title>Phylogenomic resolution of chytrid fungi.</title>
        <authorList>
            <person name="Stajich J.E."/>
            <person name="Amses K."/>
            <person name="Simmons R."/>
            <person name="Seto K."/>
            <person name="Myers J."/>
            <person name="Bonds A."/>
            <person name="Quandt C.A."/>
            <person name="Barry K."/>
            <person name="Liu P."/>
            <person name="Grigoriev I."/>
            <person name="Longcore J.E."/>
            <person name="James T.Y."/>
        </authorList>
    </citation>
    <scope>NUCLEOTIDE SEQUENCE</scope>
    <source>
        <strain evidence="16">JEL0318</strain>
    </source>
</reference>
<dbReference type="GO" id="GO:0006071">
    <property type="term" value="P:glycerol metabolic process"/>
    <property type="evidence" value="ECO:0007669"/>
    <property type="project" value="UniProtKB-KW"/>
</dbReference>
<evidence type="ECO:0000256" key="9">
    <source>
        <dbReference type="ARBA" id="ARBA00022798"/>
    </source>
</evidence>
<keyword evidence="9" id="KW-0319">Glycerol metabolism</keyword>
<keyword evidence="11" id="KW-1133">Transmembrane helix</keyword>
<evidence type="ECO:0000256" key="3">
    <source>
        <dbReference type="ARBA" id="ARBA00005189"/>
    </source>
</evidence>
<name>A0AAD5SB28_9FUNG</name>
<dbReference type="EMBL" id="JADGJD010000634">
    <property type="protein sequence ID" value="KAJ3049512.1"/>
    <property type="molecule type" value="Genomic_DNA"/>
</dbReference>
<evidence type="ECO:0000256" key="8">
    <source>
        <dbReference type="ARBA" id="ARBA00022692"/>
    </source>
</evidence>
<evidence type="ECO:0000256" key="13">
    <source>
        <dbReference type="ARBA" id="ARBA00023136"/>
    </source>
</evidence>
<comment type="pathway">
    <text evidence="2">Glycerolipid metabolism; triacylglycerol biosynthesis.</text>
</comment>
<evidence type="ECO:0000256" key="14">
    <source>
        <dbReference type="ARBA" id="ARBA00023315"/>
    </source>
</evidence>
<evidence type="ECO:0000256" key="1">
    <source>
        <dbReference type="ARBA" id="ARBA00004477"/>
    </source>
</evidence>
<accession>A0AAD5SB28</accession>
<evidence type="ECO:0000256" key="10">
    <source>
        <dbReference type="ARBA" id="ARBA00022824"/>
    </source>
</evidence>
<evidence type="ECO:0000256" key="5">
    <source>
        <dbReference type="ARBA" id="ARBA00013244"/>
    </source>
</evidence>